<evidence type="ECO:0000256" key="1">
    <source>
        <dbReference type="ARBA" id="ARBA00004141"/>
    </source>
</evidence>
<evidence type="ECO:0000256" key="12">
    <source>
        <dbReference type="RuleBase" id="RU004424"/>
    </source>
</evidence>
<dbReference type="Gene3D" id="1.20.1070.10">
    <property type="entry name" value="Rhodopsin 7-helix transmembrane proteins"/>
    <property type="match status" value="1"/>
</dbReference>
<dbReference type="SUPFAM" id="SSF81321">
    <property type="entry name" value="Family A G protein-coupled receptor-like"/>
    <property type="match status" value="1"/>
</dbReference>
<protein>
    <recommendedName>
        <fullName evidence="12">Taste receptor type 2</fullName>
    </recommendedName>
</protein>
<evidence type="ECO:0000256" key="9">
    <source>
        <dbReference type="ARBA" id="ARBA00023170"/>
    </source>
</evidence>
<evidence type="ECO:0000313" key="14">
    <source>
        <dbReference type="Ensembl" id="ENSCSRP00000017894.1"/>
    </source>
</evidence>
<keyword evidence="3 12" id="KW-0919">Taste</keyword>
<accession>A0A8C3ST63</accession>
<dbReference type="GO" id="GO:0016020">
    <property type="term" value="C:membrane"/>
    <property type="evidence" value="ECO:0007669"/>
    <property type="project" value="UniProtKB-SubCell"/>
</dbReference>
<feature type="transmembrane region" description="Helical" evidence="13">
    <location>
        <begin position="132"/>
        <end position="152"/>
    </location>
</feature>
<keyword evidence="15" id="KW-1185">Reference proteome</keyword>
<evidence type="ECO:0000256" key="5">
    <source>
        <dbReference type="ARBA" id="ARBA00022692"/>
    </source>
</evidence>
<keyword evidence="4 12" id="KW-0716">Sensory transduction</keyword>
<keyword evidence="6 13" id="KW-1133">Transmembrane helix</keyword>
<evidence type="ECO:0000313" key="15">
    <source>
        <dbReference type="Proteomes" id="UP000694403"/>
    </source>
</evidence>
<keyword evidence="7 12" id="KW-0297">G-protein coupled receptor</keyword>
<dbReference type="AlphaFoldDB" id="A0A8C3ST63"/>
<evidence type="ECO:0000256" key="13">
    <source>
        <dbReference type="SAM" id="Phobius"/>
    </source>
</evidence>
<dbReference type="Proteomes" id="UP000694403">
    <property type="component" value="Unplaced"/>
</dbReference>
<dbReference type="GO" id="GO:0033038">
    <property type="term" value="F:bitter taste receptor activity"/>
    <property type="evidence" value="ECO:0007669"/>
    <property type="project" value="InterPro"/>
</dbReference>
<proteinExistence type="inferred from homology"/>
<dbReference type="PANTHER" id="PTHR11394:SF47">
    <property type="entry name" value="TASTE RECEPTOR TYPE 2 MEMBER 40"/>
    <property type="match status" value="1"/>
</dbReference>
<dbReference type="GO" id="GO:0004930">
    <property type="term" value="F:G protein-coupled receptor activity"/>
    <property type="evidence" value="ECO:0007669"/>
    <property type="project" value="UniProtKB-KW"/>
</dbReference>
<feature type="transmembrane region" description="Helical" evidence="13">
    <location>
        <begin position="181"/>
        <end position="208"/>
    </location>
</feature>
<evidence type="ECO:0000256" key="7">
    <source>
        <dbReference type="ARBA" id="ARBA00023040"/>
    </source>
</evidence>
<dbReference type="InterPro" id="IPR007960">
    <property type="entry name" value="TAS2R"/>
</dbReference>
<evidence type="ECO:0000256" key="3">
    <source>
        <dbReference type="ARBA" id="ARBA00022480"/>
    </source>
</evidence>
<feature type="transmembrane region" description="Helical" evidence="13">
    <location>
        <begin position="90"/>
        <end position="111"/>
    </location>
</feature>
<name>A0A8C3ST63_CHESE</name>
<dbReference type="CDD" id="cd13950">
    <property type="entry name" value="7tm_TAS2R"/>
    <property type="match status" value="1"/>
</dbReference>
<evidence type="ECO:0000256" key="11">
    <source>
        <dbReference type="RuleBase" id="RU004423"/>
    </source>
</evidence>
<feature type="transmembrane region" description="Helical" evidence="13">
    <location>
        <begin position="47"/>
        <end position="70"/>
    </location>
</feature>
<reference evidence="14" key="1">
    <citation type="submission" date="2025-08" db="UniProtKB">
        <authorList>
            <consortium name="Ensembl"/>
        </authorList>
    </citation>
    <scope>IDENTIFICATION</scope>
</reference>
<reference evidence="14" key="2">
    <citation type="submission" date="2025-09" db="UniProtKB">
        <authorList>
            <consortium name="Ensembl"/>
        </authorList>
    </citation>
    <scope>IDENTIFICATION</scope>
</reference>
<evidence type="ECO:0000256" key="2">
    <source>
        <dbReference type="ARBA" id="ARBA00007376"/>
    </source>
</evidence>
<comment type="similarity">
    <text evidence="2 11">Belongs to the G-protein coupled receptor T2R family.</text>
</comment>
<comment type="subcellular location">
    <subcellularLocation>
        <location evidence="1 12">Membrane</location>
        <topology evidence="1 12">Multi-pass membrane protein</topology>
    </subcellularLocation>
</comment>
<keyword evidence="5 12" id="KW-0812">Transmembrane</keyword>
<evidence type="ECO:0000256" key="6">
    <source>
        <dbReference type="ARBA" id="ARBA00022989"/>
    </source>
</evidence>
<keyword evidence="9 12" id="KW-0675">Receptor</keyword>
<keyword evidence="8 12" id="KW-0472">Membrane</keyword>
<keyword evidence="10 12" id="KW-0807">Transducer</keyword>
<dbReference type="Pfam" id="PF05296">
    <property type="entry name" value="TAS2R"/>
    <property type="match status" value="1"/>
</dbReference>
<evidence type="ECO:0000256" key="8">
    <source>
        <dbReference type="ARBA" id="ARBA00023136"/>
    </source>
</evidence>
<dbReference type="PANTHER" id="PTHR11394">
    <property type="entry name" value="TASTE RECEPTOR TYPE 2"/>
    <property type="match status" value="1"/>
</dbReference>
<evidence type="ECO:0000256" key="10">
    <source>
        <dbReference type="ARBA" id="ARBA00023224"/>
    </source>
</evidence>
<feature type="transmembrane region" description="Helical" evidence="13">
    <location>
        <begin position="12"/>
        <end position="35"/>
    </location>
</feature>
<sequence length="314" mass="35636">MHIAIHRFVLPLYPLLFLISIGLVGNGFIVVINGMDWMKSRKLSSCDMILSCLGMSRIIMQGAAVVSYSYSFFSRETRTLDNLFITFRIIHMFAGVTTSWFASCLSVFYCVKIASFTQRLFLRMKQRISGMVPHLLLGSLLLALLTCIPSVWANYDFYLCNSTRTLSENTTVSDVNLEVSYLYFTFLVTVKGFFPFIIFLASSILLIISLWRHTRHMEHNAASFQDPSTEAHVKAVKVLFSCLMLYGCSFVADTVRLFPTCLTDSTWTPGVSSIVVPLYPSGHSIILILINPKLKQASVKILHHVKQHRRQQTY</sequence>
<organism evidence="14 15">
    <name type="scientific">Chelydra serpentina</name>
    <name type="common">Snapping turtle</name>
    <name type="synonym">Testudo serpentina</name>
    <dbReference type="NCBI Taxonomy" id="8475"/>
    <lineage>
        <taxon>Eukaryota</taxon>
        <taxon>Metazoa</taxon>
        <taxon>Chordata</taxon>
        <taxon>Craniata</taxon>
        <taxon>Vertebrata</taxon>
        <taxon>Euteleostomi</taxon>
        <taxon>Archelosauria</taxon>
        <taxon>Testudinata</taxon>
        <taxon>Testudines</taxon>
        <taxon>Cryptodira</taxon>
        <taxon>Durocryptodira</taxon>
        <taxon>Americhelydia</taxon>
        <taxon>Chelydroidea</taxon>
        <taxon>Chelydridae</taxon>
        <taxon>Chelydra</taxon>
    </lineage>
</organism>
<evidence type="ECO:0000256" key="4">
    <source>
        <dbReference type="ARBA" id="ARBA00022606"/>
    </source>
</evidence>
<dbReference type="Ensembl" id="ENSCSRT00000018725.1">
    <property type="protein sequence ID" value="ENSCSRP00000017894.1"/>
    <property type="gene ID" value="ENSCSRG00000013722.1"/>
</dbReference>